<dbReference type="SUPFAM" id="SSF55103">
    <property type="entry name" value="FAD-linked oxidases, C-terminal domain"/>
    <property type="match status" value="1"/>
</dbReference>
<keyword evidence="9" id="KW-0732">Signal</keyword>
<dbReference type="Pfam" id="PF01565">
    <property type="entry name" value="FAD_binding_4"/>
    <property type="match status" value="1"/>
</dbReference>
<dbReference type="InterPro" id="IPR016164">
    <property type="entry name" value="FAD-linked_Oxase-like_C"/>
</dbReference>
<evidence type="ECO:0000313" key="11">
    <source>
        <dbReference type="EMBL" id="KAF4371484.1"/>
    </source>
</evidence>
<gene>
    <name evidence="11" type="ORF">F8388_002012</name>
    <name evidence="12" type="ORF">G4B88_007452</name>
</gene>
<dbReference type="EMBL" id="JAATIQ010000055">
    <property type="protein sequence ID" value="KAF4391877.1"/>
    <property type="molecule type" value="Genomic_DNA"/>
</dbReference>
<dbReference type="EMBL" id="JAATIP010000111">
    <property type="protein sequence ID" value="KAF4371484.1"/>
    <property type="molecule type" value="Genomic_DNA"/>
</dbReference>
<dbReference type="GO" id="GO:0009690">
    <property type="term" value="P:cytokinin metabolic process"/>
    <property type="evidence" value="ECO:0007669"/>
    <property type="project" value="InterPro"/>
</dbReference>
<evidence type="ECO:0000256" key="4">
    <source>
        <dbReference type="ARBA" id="ARBA00022630"/>
    </source>
</evidence>
<proteinExistence type="inferred from homology"/>
<name>A0A7J6H9A2_CANSA</name>
<keyword evidence="4" id="KW-0285">Flavoprotein</keyword>
<evidence type="ECO:0000256" key="3">
    <source>
        <dbReference type="ARBA" id="ARBA00011928"/>
    </source>
</evidence>
<dbReference type="InterPro" id="IPR015345">
    <property type="entry name" value="Cytokinin_DH_FAD/cytokin-bd"/>
</dbReference>
<dbReference type="InterPro" id="IPR016169">
    <property type="entry name" value="FAD-bd_PCMH_sub2"/>
</dbReference>
<keyword evidence="14" id="KW-1185">Reference proteome</keyword>
<sequence>MNTFLIVLAFCVVLSTTTTTTAFSFFDDNILNGLILQNDTVTIDLASIDYGHIVKVNPEAVLSPTSLNDIQSLIKAVNDNNSSSTLSSAPKTVAARGQGHSVRGQSTAEKGIVVNMTSLGSLGRRIVVVPNSLLGPYADVGGEQIWINVLVETLKHGLSPISWTDYLGLSVGGTLSNAGISGQAFRVGPQIANVYELDVITGKGDLVTCSRIKEPELFYSVLGGLGQFGIITRARIPLTKAPNKVKWLRLFYTDFSVFSRDQERLISLNGKMREKGGVEYVEGFLLMKQGPLDLSFYSVPDQLRITTLVAQSDVVYVLELAKYYVETPPVDEDLEVLLKGLGFIAGFAFSKDVTYLEFLNRVAADEEKLRKLGLWEVPHPWLNLFIPKSRMSEFNSGVFVNILLQKKVPVGVFIVYPLNRNKWDDKMSGVIPNDEEVFYTVALLHSSTAEEVEAFDGVNNQILEFCRVARIPVKQYLPHYETQPDWINHFGSKWPSFQRSKLTFDPNKILAPGQKIFN</sequence>
<evidence type="ECO:0000256" key="2">
    <source>
        <dbReference type="ARBA" id="ARBA00005466"/>
    </source>
</evidence>
<comment type="caution">
    <text evidence="12">The sequence shown here is derived from an EMBL/GenBank/DDBJ whole genome shotgun (WGS) entry which is preliminary data.</text>
</comment>
<evidence type="ECO:0000313" key="14">
    <source>
        <dbReference type="Proteomes" id="UP000583929"/>
    </source>
</evidence>
<comment type="cofactor">
    <cofactor evidence="1">
        <name>FAD</name>
        <dbReference type="ChEBI" id="CHEBI:57692"/>
    </cofactor>
</comment>
<dbReference type="InterPro" id="IPR016167">
    <property type="entry name" value="FAD-bd_PCMH_sub1"/>
</dbReference>
<feature type="signal peptide" evidence="9">
    <location>
        <begin position="1"/>
        <end position="22"/>
    </location>
</feature>
<reference evidence="13 14" key="1">
    <citation type="journal article" date="2020" name="bioRxiv">
        <title>Sequence and annotation of 42 cannabis genomes reveals extensive copy number variation in cannabinoid synthesis and pathogen resistance genes.</title>
        <authorList>
            <person name="Mckernan K.J."/>
            <person name="Helbert Y."/>
            <person name="Kane L.T."/>
            <person name="Ebling H."/>
            <person name="Zhang L."/>
            <person name="Liu B."/>
            <person name="Eaton Z."/>
            <person name="Mclaughlin S."/>
            <person name="Kingan S."/>
            <person name="Baybayan P."/>
            <person name="Concepcion G."/>
            <person name="Jordan M."/>
            <person name="Riva A."/>
            <person name="Barbazuk W."/>
            <person name="Harkins T."/>
        </authorList>
    </citation>
    <scope>NUCLEOTIDE SEQUENCE [LARGE SCALE GENOMIC DNA]</scope>
    <source>
        <strain evidence="13 14">cv. Jamaican Lion 4</strain>
        <strain evidence="12">Father</strain>
        <strain evidence="11">Mother</strain>
        <tissue evidence="12">Leaf</tissue>
    </source>
</reference>
<dbReference type="Proteomes" id="UP000525078">
    <property type="component" value="Unassembled WGS sequence"/>
</dbReference>
<evidence type="ECO:0000256" key="5">
    <source>
        <dbReference type="ARBA" id="ARBA00022827"/>
    </source>
</evidence>
<dbReference type="PANTHER" id="PTHR13878">
    <property type="entry name" value="GULONOLACTONE OXIDASE"/>
    <property type="match status" value="1"/>
</dbReference>
<comment type="catalytic activity">
    <reaction evidence="7">
        <text>N(6)-dimethylallyladenine + A + H2O = 3-methyl-2-butenal + adenine + AH2</text>
        <dbReference type="Rhea" id="RHEA:13625"/>
        <dbReference type="ChEBI" id="CHEBI:13193"/>
        <dbReference type="ChEBI" id="CHEBI:15377"/>
        <dbReference type="ChEBI" id="CHEBI:15825"/>
        <dbReference type="ChEBI" id="CHEBI:16708"/>
        <dbReference type="ChEBI" id="CHEBI:17499"/>
        <dbReference type="ChEBI" id="CHEBI:17660"/>
        <dbReference type="EC" id="1.5.99.12"/>
    </reaction>
</comment>
<dbReference type="SUPFAM" id="SSF56176">
    <property type="entry name" value="FAD-binding/transporter-associated domain-like"/>
    <property type="match status" value="1"/>
</dbReference>
<evidence type="ECO:0000256" key="7">
    <source>
        <dbReference type="ARBA" id="ARBA00048224"/>
    </source>
</evidence>
<evidence type="ECO:0000313" key="13">
    <source>
        <dbReference type="Proteomes" id="UP000525078"/>
    </source>
</evidence>
<evidence type="ECO:0000259" key="10">
    <source>
        <dbReference type="PROSITE" id="PS51387"/>
    </source>
</evidence>
<feature type="compositionally biased region" description="Polar residues" evidence="8">
    <location>
        <begin position="80"/>
        <end position="90"/>
    </location>
</feature>
<dbReference type="InterPro" id="IPR036318">
    <property type="entry name" value="FAD-bd_PCMH-like_sf"/>
</dbReference>
<dbReference type="Proteomes" id="UP000583929">
    <property type="component" value="Unassembled WGS sequence"/>
</dbReference>
<evidence type="ECO:0000256" key="8">
    <source>
        <dbReference type="SAM" id="MobiDB-lite"/>
    </source>
</evidence>
<dbReference type="InterPro" id="IPR006094">
    <property type="entry name" value="Oxid_FAD_bind_N"/>
</dbReference>
<dbReference type="InterPro" id="IPR016166">
    <property type="entry name" value="FAD-bd_PCMH"/>
</dbReference>
<dbReference type="EC" id="1.5.99.12" evidence="3"/>
<dbReference type="Gene3D" id="3.30.465.10">
    <property type="match status" value="1"/>
</dbReference>
<dbReference type="InterPro" id="IPR016170">
    <property type="entry name" value="Cytok_DH_C_sf"/>
</dbReference>
<evidence type="ECO:0000256" key="9">
    <source>
        <dbReference type="SAM" id="SignalP"/>
    </source>
</evidence>
<dbReference type="Pfam" id="PF09265">
    <property type="entry name" value="Cytokin-bind"/>
    <property type="match status" value="1"/>
</dbReference>
<dbReference type="GO" id="GO:0019139">
    <property type="term" value="F:cytokinin dehydrogenase activity"/>
    <property type="evidence" value="ECO:0007669"/>
    <property type="project" value="UniProtKB-EC"/>
</dbReference>
<dbReference type="GO" id="GO:0071949">
    <property type="term" value="F:FAD binding"/>
    <property type="evidence" value="ECO:0007669"/>
    <property type="project" value="InterPro"/>
</dbReference>
<evidence type="ECO:0000256" key="6">
    <source>
        <dbReference type="ARBA" id="ARBA00023002"/>
    </source>
</evidence>
<dbReference type="PROSITE" id="PS51387">
    <property type="entry name" value="FAD_PCMH"/>
    <property type="match status" value="1"/>
</dbReference>
<evidence type="ECO:0000256" key="1">
    <source>
        <dbReference type="ARBA" id="ARBA00001974"/>
    </source>
</evidence>
<organism evidence="12 14">
    <name type="scientific">Cannabis sativa</name>
    <name type="common">Hemp</name>
    <name type="synonym">Marijuana</name>
    <dbReference type="NCBI Taxonomy" id="3483"/>
    <lineage>
        <taxon>Eukaryota</taxon>
        <taxon>Viridiplantae</taxon>
        <taxon>Streptophyta</taxon>
        <taxon>Embryophyta</taxon>
        <taxon>Tracheophyta</taxon>
        <taxon>Spermatophyta</taxon>
        <taxon>Magnoliopsida</taxon>
        <taxon>eudicotyledons</taxon>
        <taxon>Gunneridae</taxon>
        <taxon>Pentapetalae</taxon>
        <taxon>rosids</taxon>
        <taxon>fabids</taxon>
        <taxon>Rosales</taxon>
        <taxon>Cannabaceae</taxon>
        <taxon>Cannabis</taxon>
    </lineage>
</organism>
<dbReference type="PANTHER" id="PTHR13878:SF115">
    <property type="entry name" value="CYTOKININ DEHYDROGENASE"/>
    <property type="match status" value="1"/>
</dbReference>
<feature type="domain" description="FAD-binding PCMH-type" evidence="10">
    <location>
        <begin position="54"/>
        <end position="241"/>
    </location>
</feature>
<dbReference type="Gene3D" id="3.30.43.10">
    <property type="entry name" value="Uridine Diphospho-n-acetylenolpyruvylglucosamine Reductase, domain 2"/>
    <property type="match status" value="1"/>
</dbReference>
<dbReference type="AlphaFoldDB" id="A0A7J6H9A2"/>
<keyword evidence="6" id="KW-0560">Oxidoreductase</keyword>
<evidence type="ECO:0000313" key="12">
    <source>
        <dbReference type="EMBL" id="KAF4391877.1"/>
    </source>
</evidence>
<protein>
    <recommendedName>
        <fullName evidence="3">cytokinin dehydrogenase</fullName>
        <ecNumber evidence="3">1.5.99.12</ecNumber>
    </recommendedName>
</protein>
<dbReference type="Gene3D" id="3.40.462.10">
    <property type="entry name" value="FAD-linked oxidases, C-terminal domain"/>
    <property type="match status" value="1"/>
</dbReference>
<keyword evidence="5" id="KW-0274">FAD</keyword>
<accession>A0A7J6H9A2</accession>
<comment type="similarity">
    <text evidence="2">Belongs to the oxygen-dependent FAD-linked oxidoreductase family.</text>
</comment>
<feature type="region of interest" description="Disordered" evidence="8">
    <location>
        <begin position="80"/>
        <end position="100"/>
    </location>
</feature>
<feature type="chain" id="PRO_5033593793" description="cytokinin dehydrogenase" evidence="9">
    <location>
        <begin position="23"/>
        <end position="518"/>
    </location>
</feature>
<dbReference type="InterPro" id="IPR050432">
    <property type="entry name" value="FAD-linked_Oxidoreductases_BP"/>
</dbReference>